<keyword evidence="5" id="KW-0482">Metalloprotease</keyword>
<accession>A0A7S0I9K9</accession>
<keyword evidence="2" id="KW-0645">Protease</keyword>
<name>A0A7S0I9K9_MICPS</name>
<evidence type="ECO:0000313" key="9">
    <source>
        <dbReference type="EMBL" id="CAD8514890.1"/>
    </source>
</evidence>
<dbReference type="InterPro" id="IPR011249">
    <property type="entry name" value="Metalloenz_LuxS/M16"/>
</dbReference>
<dbReference type="EMBL" id="HBEQ01003022">
    <property type="protein sequence ID" value="CAD8514890.1"/>
    <property type="molecule type" value="Transcribed_RNA"/>
</dbReference>
<dbReference type="Pfam" id="PF05193">
    <property type="entry name" value="Peptidase_M16_C"/>
    <property type="match status" value="2"/>
</dbReference>
<feature type="compositionally biased region" description="Low complexity" evidence="6">
    <location>
        <begin position="18"/>
        <end position="31"/>
    </location>
</feature>
<comment type="similarity">
    <text evidence="1">Belongs to the peptidase M16 family.</text>
</comment>
<dbReference type="Pfam" id="PF00675">
    <property type="entry name" value="Peptidase_M16"/>
    <property type="match status" value="1"/>
</dbReference>
<protein>
    <submittedName>
        <fullName evidence="9">Uncharacterized protein</fullName>
    </submittedName>
</protein>
<dbReference type="GO" id="GO:0006508">
    <property type="term" value="P:proteolysis"/>
    <property type="evidence" value="ECO:0007669"/>
    <property type="project" value="UniProtKB-KW"/>
</dbReference>
<evidence type="ECO:0000259" key="8">
    <source>
        <dbReference type="Pfam" id="PF05193"/>
    </source>
</evidence>
<evidence type="ECO:0000256" key="1">
    <source>
        <dbReference type="ARBA" id="ARBA00007261"/>
    </source>
</evidence>
<evidence type="ECO:0000256" key="3">
    <source>
        <dbReference type="ARBA" id="ARBA00022801"/>
    </source>
</evidence>
<feature type="region of interest" description="Disordered" evidence="6">
    <location>
        <begin position="1"/>
        <end position="54"/>
    </location>
</feature>
<proteinExistence type="inferred from homology"/>
<keyword evidence="4" id="KW-0862">Zinc</keyword>
<organism evidence="9">
    <name type="scientific">Micromonas pusilla</name>
    <name type="common">Picoplanktonic green alga</name>
    <name type="synonym">Chromulina pusilla</name>
    <dbReference type="NCBI Taxonomy" id="38833"/>
    <lineage>
        <taxon>Eukaryota</taxon>
        <taxon>Viridiplantae</taxon>
        <taxon>Chlorophyta</taxon>
        <taxon>Mamiellophyceae</taxon>
        <taxon>Mamiellales</taxon>
        <taxon>Mamiellaceae</taxon>
        <taxon>Micromonas</taxon>
    </lineage>
</organism>
<evidence type="ECO:0000256" key="2">
    <source>
        <dbReference type="ARBA" id="ARBA00022670"/>
    </source>
</evidence>
<evidence type="ECO:0000256" key="5">
    <source>
        <dbReference type="ARBA" id="ARBA00023049"/>
    </source>
</evidence>
<dbReference type="PANTHER" id="PTHR43690">
    <property type="entry name" value="NARDILYSIN"/>
    <property type="match status" value="1"/>
</dbReference>
<reference evidence="9" key="1">
    <citation type="submission" date="2021-01" db="EMBL/GenBank/DDBJ databases">
        <authorList>
            <person name="Corre E."/>
            <person name="Pelletier E."/>
            <person name="Niang G."/>
            <person name="Scheremetjew M."/>
            <person name="Finn R."/>
            <person name="Kale V."/>
            <person name="Holt S."/>
            <person name="Cochrane G."/>
            <person name="Meng A."/>
            <person name="Brown T."/>
            <person name="Cohen L."/>
        </authorList>
    </citation>
    <scope>NUCLEOTIDE SEQUENCE</scope>
    <source>
        <strain evidence="9">CCMP1723</strain>
    </source>
</reference>
<feature type="domain" description="Peptidase M16 N-terminal" evidence="7">
    <location>
        <begin position="95"/>
        <end position="217"/>
    </location>
</feature>
<dbReference type="GO" id="GO:0008237">
    <property type="term" value="F:metallopeptidase activity"/>
    <property type="evidence" value="ECO:0007669"/>
    <property type="project" value="UniProtKB-KW"/>
</dbReference>
<feature type="domain" description="Peptidase M16 C-terminal" evidence="8">
    <location>
        <begin position="250"/>
        <end position="307"/>
    </location>
</feature>
<dbReference type="GO" id="GO:0046872">
    <property type="term" value="F:metal ion binding"/>
    <property type="evidence" value="ECO:0007669"/>
    <property type="project" value="InterPro"/>
</dbReference>
<dbReference type="InterPro" id="IPR050626">
    <property type="entry name" value="Peptidase_M16"/>
</dbReference>
<evidence type="ECO:0000256" key="6">
    <source>
        <dbReference type="SAM" id="MobiDB-lite"/>
    </source>
</evidence>
<dbReference type="Gene3D" id="3.30.830.10">
    <property type="entry name" value="Metalloenzyme, LuxS/M16 peptidase-like"/>
    <property type="match status" value="3"/>
</dbReference>
<dbReference type="PANTHER" id="PTHR43690:SF33">
    <property type="entry name" value="STROMAL PROCESSING PEPTIDASE, CHLOROPLASTIC"/>
    <property type="match status" value="1"/>
</dbReference>
<keyword evidence="3" id="KW-0378">Hydrolase</keyword>
<feature type="region of interest" description="Disordered" evidence="6">
    <location>
        <begin position="910"/>
        <end position="930"/>
    </location>
</feature>
<dbReference type="SUPFAM" id="SSF63411">
    <property type="entry name" value="LuxS/MPP-like metallohydrolase"/>
    <property type="match status" value="3"/>
</dbReference>
<feature type="compositionally biased region" description="Pro residues" evidence="6">
    <location>
        <begin position="916"/>
        <end position="925"/>
    </location>
</feature>
<dbReference type="AlphaFoldDB" id="A0A7S0I9K9"/>
<dbReference type="InterPro" id="IPR007863">
    <property type="entry name" value="Peptidase_M16_C"/>
</dbReference>
<gene>
    <name evidence="9" type="ORF">MCOM1403_LOCUS2315</name>
</gene>
<feature type="domain" description="Peptidase M16 C-terminal" evidence="8">
    <location>
        <begin position="979"/>
        <end position="1066"/>
    </location>
</feature>
<evidence type="ECO:0000256" key="4">
    <source>
        <dbReference type="ARBA" id="ARBA00022833"/>
    </source>
</evidence>
<dbReference type="InterPro" id="IPR011765">
    <property type="entry name" value="Pept_M16_N"/>
</dbReference>
<sequence length="1218" mass="133214">MERSASLHAPLRSRSNRAVRPARPLLTPRAAASDKDVAANAGAKEPGSSSTSRWSSVVNSLATVMEPAAVESLLDEELPAHDEITRGVLPNGLRYVVLPNKVPSDRFEAHLEMHVGSVDEREDEQGLAHLVEHVTFLGSKKRDAWLGSGTRGNAYTDFHHTVFHVHSPTYNKDSIYMLPNVLDILYDVAFNPQMLETRVQKEKKAVLAEAQMMNTIEYRVDCQLLQHLHWDNNLGCRFPIGKLDQVATWDASKVRAFHDRWYFPANATLYVVGDFHADVPGVVEMIEKAFGDAEPAVEIDEATGEPTSDPPVLRQRHAVRPPVKHAYGVPPSAAKIIDAAEKAAKAAGLDDPYQPFVAKESGVRLFQHEHLSHVSFNIFSKLPVLPLRHMGDLHRTVNQRIVLLVLQSRIQSRYAELDHEHYKRCELDHSDSAREGCTVSTVTVTCEPLHWKYALQIAVEEARRLQQCGLTPGELQRFKGAMMRDSEQLAQQAGFVPSLENLDFVMEHDALGHVVMDQVQGHEALVRLDDVIRLEGVNEVARELLGFFAEYGNSPDEKDPLGGLTTAIVACVPSTTTDAEGTEVPFSITEEEVKEVLSADYGEIEAMEDVYVPDELLSDEEVDKLTEERKPAIVSATIDEATGVHQRVLSNGVRVNYRVTNNEPGSGFLRLVIPGGRTAEPTSAGPGGIGAAAVGFRTLQEVGSIGQWTRKQVELITMQNLVMFEVEPEAEYLFLDAAFAVKGGLRTTLEIIHLLTSQPVWDGNALERVKDIYRMFELNTQRNLELLTHDKVNHAVFGDRRLMDPSREELSKLTLDGVVAAVEAQLRSGPLEVNIAGDFDPAEMDEMIVKFLGTAAPGGALTPQIDVEPLPLNPLTLKEVPAKDEQRAQRLWLRDSDERACAVLAGPGPKMWAPMRNPPLPPLPEPTGEDDDGTLTATNPFVGPDGVRYHPQDPVNASAALQQNPFAAQSIRRANPLATFVAGMLLTEVIGGRLFTTVRDALGLTYDCNFQLAFGLQNSDATTYRLVVTSTPAKIDDALDAATRVLRGFKTQRISVREVERARMTLLTRHETELKTNAYWVDLMQYTALGDVLAPAKDVSCISDLPAMYEAATVDDLYEVYAQLGLGDGEIFTCVTVAGDTDPAIARKKAEEDAAKSAAQAMANAMGGAGGAGAVDPSAAAAAAMEAMRQAMAANAGFATEALKAMKGPKKDDGIDRV</sequence>
<evidence type="ECO:0000259" key="7">
    <source>
        <dbReference type="Pfam" id="PF00675"/>
    </source>
</evidence>
<feature type="compositionally biased region" description="Low complexity" evidence="6">
    <location>
        <begin position="38"/>
        <end position="54"/>
    </location>
</feature>